<proteinExistence type="predicted"/>
<dbReference type="Proteomes" id="UP000182334">
    <property type="component" value="Chromosome I"/>
</dbReference>
<protein>
    <submittedName>
        <fullName evidence="2">CIC11C00000001723</fullName>
    </submittedName>
</protein>
<dbReference type="Pfam" id="PF00849">
    <property type="entry name" value="PseudoU_synth_2"/>
    <property type="match status" value="1"/>
</dbReference>
<organism evidence="2 3">
    <name type="scientific">Sungouiella intermedia</name>
    <dbReference type="NCBI Taxonomy" id="45354"/>
    <lineage>
        <taxon>Eukaryota</taxon>
        <taxon>Fungi</taxon>
        <taxon>Dikarya</taxon>
        <taxon>Ascomycota</taxon>
        <taxon>Saccharomycotina</taxon>
        <taxon>Pichiomycetes</taxon>
        <taxon>Metschnikowiaceae</taxon>
        <taxon>Sungouiella</taxon>
    </lineage>
</organism>
<feature type="domain" description="Pseudouridine synthase RsuA/RluA-like" evidence="1">
    <location>
        <begin position="148"/>
        <end position="300"/>
    </location>
</feature>
<name>A0A1L0D6U3_9ASCO</name>
<gene>
    <name evidence="2" type="ORF">SAMEA4029010_CIC11G00000001723</name>
</gene>
<evidence type="ECO:0000259" key="1">
    <source>
        <dbReference type="Pfam" id="PF00849"/>
    </source>
</evidence>
<dbReference type="GO" id="GO:0000455">
    <property type="term" value="P:enzyme-directed rRNA pseudouridine synthesis"/>
    <property type="evidence" value="ECO:0007669"/>
    <property type="project" value="TreeGrafter"/>
</dbReference>
<dbReference type="PANTHER" id="PTHR21600:SF40">
    <property type="entry name" value="PSEUDOURIDYLATE SYNTHASE RPUSD2"/>
    <property type="match status" value="1"/>
</dbReference>
<dbReference type="OrthoDB" id="424794at2759"/>
<dbReference type="GO" id="GO:0003723">
    <property type="term" value="F:RNA binding"/>
    <property type="evidence" value="ECO:0007669"/>
    <property type="project" value="InterPro"/>
</dbReference>
<dbReference type="InterPro" id="IPR050188">
    <property type="entry name" value="RluA_PseudoU_synthase"/>
</dbReference>
<dbReference type="EMBL" id="LT635756">
    <property type="protein sequence ID" value="SGZ47684.1"/>
    <property type="molecule type" value="Genomic_DNA"/>
</dbReference>
<dbReference type="STRING" id="45354.A0A1L0D6U3"/>
<dbReference type="InterPro" id="IPR006145">
    <property type="entry name" value="PsdUridine_synth_RsuA/RluA"/>
</dbReference>
<keyword evidence="3" id="KW-1185">Reference proteome</keyword>
<sequence length="435" mass="49727">MESKYVVEKGLRSVKPYYFEYKTPFKPRWANMTAKQVLCKELGQVDSVVDQSIDRGHIYITKNNGKTGGPVAIKFDMARTHKLQPHDIIYNIQHMHEPSVIWETNLGNGDLDEEAGCLRLRVTGRFHAEVQNARMLKSGLCILFENEDVVVVSKPGGVATHPSGIYRLNTLTEIVRQELGQEVWPCHRLDKATLGVLVMAKTKGVCTKIMETIKDKEESIEKHYVARVKGKFHEEYRYCCPVFTVNSASKGYINVPNAKQVSTGSTTIFQKIKYLAATDESIVKCQPISGKMHQIRVHLRNLGFPISNDPLYNPKTEVNRRKNEIEMMIYNKIFTRWPSLRYGNIEQVPLTIDVSSFILEEIRLDIDGLADLRKEFERQQETQTLTTGTSSLCNECGRQIFNNDPETGIFLHSLRLKSLGDMNLDFATEYPKWCE</sequence>
<evidence type="ECO:0000313" key="2">
    <source>
        <dbReference type="EMBL" id="SGZ47684.1"/>
    </source>
</evidence>
<dbReference type="PANTHER" id="PTHR21600">
    <property type="entry name" value="MITOCHONDRIAL RNA PSEUDOURIDINE SYNTHASE"/>
    <property type="match status" value="1"/>
</dbReference>
<dbReference type="SUPFAM" id="SSF55120">
    <property type="entry name" value="Pseudouridine synthase"/>
    <property type="match status" value="1"/>
</dbReference>
<dbReference type="AlphaFoldDB" id="A0A1L0D6U3"/>
<reference evidence="2 3" key="1">
    <citation type="submission" date="2016-10" db="EMBL/GenBank/DDBJ databases">
        <authorList>
            <person name="de Groot N.N."/>
        </authorList>
    </citation>
    <scope>NUCLEOTIDE SEQUENCE [LARGE SCALE GENOMIC DNA]</scope>
    <source>
        <strain evidence="2 3">CBS 141442</strain>
    </source>
</reference>
<accession>A0A1L0D6U3</accession>
<evidence type="ECO:0000313" key="3">
    <source>
        <dbReference type="Proteomes" id="UP000182334"/>
    </source>
</evidence>
<dbReference type="GO" id="GO:0009982">
    <property type="term" value="F:pseudouridine synthase activity"/>
    <property type="evidence" value="ECO:0007669"/>
    <property type="project" value="InterPro"/>
</dbReference>
<dbReference type="InterPro" id="IPR020103">
    <property type="entry name" value="PsdUridine_synth_cat_dom_sf"/>
</dbReference>
<dbReference type="Gene3D" id="3.30.2350.10">
    <property type="entry name" value="Pseudouridine synthase"/>
    <property type="match status" value="1"/>
</dbReference>